<keyword evidence="3" id="KW-1185">Reference proteome</keyword>
<comment type="caution">
    <text evidence="2">The sequence shown here is derived from an EMBL/GenBank/DDBJ whole genome shotgun (WGS) entry which is preliminary data.</text>
</comment>
<reference evidence="2 3" key="1">
    <citation type="journal article" date="2021" name="bioRxiv">
        <title>Chromosome-scale and haplotype-resolved genome assembly of a tetraploid potato cultivar.</title>
        <authorList>
            <person name="Sun H."/>
            <person name="Jiao W.-B."/>
            <person name="Krause K."/>
            <person name="Campoy J.A."/>
            <person name="Goel M."/>
            <person name="Folz-Donahue K."/>
            <person name="Kukat C."/>
            <person name="Huettel B."/>
            <person name="Schneeberger K."/>
        </authorList>
    </citation>
    <scope>NUCLEOTIDE SEQUENCE [LARGE SCALE GENOMIC DNA]</scope>
    <source>
        <strain evidence="2">SolTubOtavaFocal</strain>
        <tissue evidence="2">Leaves</tissue>
    </source>
</reference>
<accession>A0ABQ7VXF6</accession>
<gene>
    <name evidence="2" type="ORF">KY290_010315</name>
</gene>
<dbReference type="InterPro" id="IPR025724">
    <property type="entry name" value="GAG-pre-integrase_dom"/>
</dbReference>
<dbReference type="PANTHER" id="PTHR34222:SF97">
    <property type="entry name" value="CATALYTIC REGION, PUTATIVE-RELATED"/>
    <property type="match status" value="1"/>
</dbReference>
<proteinExistence type="predicted"/>
<dbReference type="Pfam" id="PF13976">
    <property type="entry name" value="gag_pre-integrs"/>
    <property type="match status" value="1"/>
</dbReference>
<feature type="domain" description="GAG-pre-integrase" evidence="1">
    <location>
        <begin position="220"/>
        <end position="296"/>
    </location>
</feature>
<dbReference type="Proteomes" id="UP000826656">
    <property type="component" value="Unassembled WGS sequence"/>
</dbReference>
<dbReference type="PANTHER" id="PTHR34222">
    <property type="entry name" value="GAG_PRE-INTEGRS DOMAIN-CONTAINING PROTEIN"/>
    <property type="match status" value="1"/>
</dbReference>
<sequence length="449" mass="49864">MSPIPGVNQAYAMVISDECQRFASNSNSMGMNSISMSGVDPLAMYSRSGGSTNAQVPNKFKKNFGIVCEFCRCKVHTKDQCYKLIGYPPEYKSKRKAVNGAGNTAYMVNKGTANTGNAVQAHGVQAHEVQTSAVGKALLVSENNDVWIIDTGATNHMISKIGMLNKESVVEVKCPKPVSLPNGEVAYVTHTGSCHISPTIIVTDELYTGKVKVIGKKSDGLYLLQKNVAQDQITHQSCMMTEREEREKQLSKEEVCVWHKRLGHVSSHILNKLFPVNSDCMNRVLKKCSVCPYAKQTRSVFPVSSIKSTEFFELIHLDVWGPYKKATFDDWIPRVDSVTRDITLDQNCSQEMQSSEESEQEMVEETTVMEHVEEIHNSENQGNLEEVVPRRSTRGQFVAATSINTEPATYAEASKEPKWVEAMQAEIKALQDNNTWELVDLPKGKSPIG</sequence>
<evidence type="ECO:0000313" key="3">
    <source>
        <dbReference type="Proteomes" id="UP000826656"/>
    </source>
</evidence>
<organism evidence="2 3">
    <name type="scientific">Solanum tuberosum</name>
    <name type="common">Potato</name>
    <dbReference type="NCBI Taxonomy" id="4113"/>
    <lineage>
        <taxon>Eukaryota</taxon>
        <taxon>Viridiplantae</taxon>
        <taxon>Streptophyta</taxon>
        <taxon>Embryophyta</taxon>
        <taxon>Tracheophyta</taxon>
        <taxon>Spermatophyta</taxon>
        <taxon>Magnoliopsida</taxon>
        <taxon>eudicotyledons</taxon>
        <taxon>Gunneridae</taxon>
        <taxon>Pentapetalae</taxon>
        <taxon>asterids</taxon>
        <taxon>lamiids</taxon>
        <taxon>Solanales</taxon>
        <taxon>Solanaceae</taxon>
        <taxon>Solanoideae</taxon>
        <taxon>Solaneae</taxon>
        <taxon>Solanum</taxon>
    </lineage>
</organism>
<dbReference type="EMBL" id="JAIVGD010000005">
    <property type="protein sequence ID" value="KAH0773178.1"/>
    <property type="molecule type" value="Genomic_DNA"/>
</dbReference>
<evidence type="ECO:0000259" key="1">
    <source>
        <dbReference type="Pfam" id="PF13976"/>
    </source>
</evidence>
<protein>
    <recommendedName>
        <fullName evidence="1">GAG-pre-integrase domain-containing protein</fullName>
    </recommendedName>
</protein>
<evidence type="ECO:0000313" key="2">
    <source>
        <dbReference type="EMBL" id="KAH0773178.1"/>
    </source>
</evidence>
<name>A0ABQ7VXF6_SOLTU</name>